<dbReference type="Proteomes" id="UP001141327">
    <property type="component" value="Unassembled WGS sequence"/>
</dbReference>
<feature type="signal peptide" evidence="1">
    <location>
        <begin position="1"/>
        <end position="18"/>
    </location>
</feature>
<feature type="chain" id="PRO_5047323517" evidence="1">
    <location>
        <begin position="19"/>
        <end position="161"/>
    </location>
</feature>
<sequence>MANLFAFAGLCLIAVVAAATPAQELLNEQCQLLSRAENRHIAQLIVNASRELCQDNECRMLWDSYGDDMLDAHCKPVDNGVIDWAKCKACKYVASAMIKQQIMSQPAIIGACSAACSLSAVATVIAWGACTTLCSFIGNFILAHLGIDETSESICESAGWC</sequence>
<name>A0ABQ8ULE3_9EUKA</name>
<comment type="caution">
    <text evidence="2">The sequence shown here is derived from an EMBL/GenBank/DDBJ whole genome shotgun (WGS) entry which is preliminary data.</text>
</comment>
<evidence type="ECO:0000313" key="3">
    <source>
        <dbReference type="Proteomes" id="UP001141327"/>
    </source>
</evidence>
<evidence type="ECO:0000256" key="1">
    <source>
        <dbReference type="SAM" id="SignalP"/>
    </source>
</evidence>
<protein>
    <submittedName>
        <fullName evidence="2">Uncharacterized protein</fullName>
    </submittedName>
</protein>
<gene>
    <name evidence="2" type="ORF">PAPYR_3730</name>
</gene>
<organism evidence="2 3">
    <name type="scientific">Paratrimastix pyriformis</name>
    <dbReference type="NCBI Taxonomy" id="342808"/>
    <lineage>
        <taxon>Eukaryota</taxon>
        <taxon>Metamonada</taxon>
        <taxon>Preaxostyla</taxon>
        <taxon>Paratrimastigidae</taxon>
        <taxon>Paratrimastix</taxon>
    </lineage>
</organism>
<keyword evidence="3" id="KW-1185">Reference proteome</keyword>
<proteinExistence type="predicted"/>
<accession>A0ABQ8ULE3</accession>
<dbReference type="EMBL" id="JAPMOS010000015">
    <property type="protein sequence ID" value="KAJ4460018.1"/>
    <property type="molecule type" value="Genomic_DNA"/>
</dbReference>
<keyword evidence="1" id="KW-0732">Signal</keyword>
<reference evidence="2" key="1">
    <citation type="journal article" date="2022" name="bioRxiv">
        <title>Genomics of Preaxostyla Flagellates Illuminates Evolutionary Transitions and the Path Towards Mitochondrial Loss.</title>
        <authorList>
            <person name="Novak L.V.F."/>
            <person name="Treitli S.C."/>
            <person name="Pyrih J."/>
            <person name="Halakuc P."/>
            <person name="Pipaliya S.V."/>
            <person name="Vacek V."/>
            <person name="Brzon O."/>
            <person name="Soukal P."/>
            <person name="Eme L."/>
            <person name="Dacks J.B."/>
            <person name="Karnkowska A."/>
            <person name="Elias M."/>
            <person name="Hampl V."/>
        </authorList>
    </citation>
    <scope>NUCLEOTIDE SEQUENCE</scope>
    <source>
        <strain evidence="2">RCP-MX</strain>
    </source>
</reference>
<evidence type="ECO:0000313" key="2">
    <source>
        <dbReference type="EMBL" id="KAJ4460018.1"/>
    </source>
</evidence>